<dbReference type="GO" id="GO:0015297">
    <property type="term" value="F:antiporter activity"/>
    <property type="evidence" value="ECO:0007669"/>
    <property type="project" value="InterPro"/>
</dbReference>
<dbReference type="EMBL" id="VIEB01000235">
    <property type="protein sequence ID" value="TQD99463.1"/>
    <property type="molecule type" value="Genomic_DNA"/>
</dbReference>
<keyword evidence="3" id="KW-0812">Transmembrane</keyword>
<dbReference type="GO" id="GO:0016020">
    <property type="term" value="C:membrane"/>
    <property type="evidence" value="ECO:0007669"/>
    <property type="project" value="InterPro"/>
</dbReference>
<dbReference type="AlphaFoldDB" id="A0A540ML00"/>
<feature type="transmembrane region" description="Helical" evidence="3">
    <location>
        <begin position="38"/>
        <end position="55"/>
    </location>
</feature>
<feature type="transmembrane region" description="Helical" evidence="3">
    <location>
        <begin position="194"/>
        <end position="216"/>
    </location>
</feature>
<feature type="transmembrane region" description="Helical" evidence="3">
    <location>
        <begin position="123"/>
        <end position="145"/>
    </location>
</feature>
<protein>
    <recommendedName>
        <fullName evidence="6">Protein DETOXIFICATION</fullName>
    </recommendedName>
</protein>
<accession>A0A540ML00</accession>
<proteinExistence type="inferred from homology"/>
<sequence>METPLLTIKAEAAAAADYAPVRSFGEAMKVSWKEAVKLWRVATLVACTSLFQYLVQSITTVFVGHLGDVELSAVSLSLSVICNIPFGFLNWEIMLLLGISAAVSTRVSNELGKGRPRAAKYSVCVAVLLALVIGSLAMVAIFVSRDYFAMIFTSSGDMQLAVCRLVYLLGVTMLLTSATQVLTGVAIGGGWQVMVAYINFGSYYLVGLPLAIFLGFKADLGAVGLWGGMMSGNALQIFFLLILTCRTNWDRELRRSASATQSSIPTKKNEKVTMRRPTGSELMGSSSPFLKLNPFSLGYKFIVYPTPPLTLTTARSP</sequence>
<evidence type="ECO:0008006" key="6">
    <source>
        <dbReference type="Google" id="ProtNLM"/>
    </source>
</evidence>
<evidence type="ECO:0000313" key="4">
    <source>
        <dbReference type="EMBL" id="TQD99463.1"/>
    </source>
</evidence>
<name>A0A540ML00_MALBA</name>
<organism evidence="4 5">
    <name type="scientific">Malus baccata</name>
    <name type="common">Siberian crab apple</name>
    <name type="synonym">Pyrus baccata</name>
    <dbReference type="NCBI Taxonomy" id="106549"/>
    <lineage>
        <taxon>Eukaryota</taxon>
        <taxon>Viridiplantae</taxon>
        <taxon>Streptophyta</taxon>
        <taxon>Embryophyta</taxon>
        <taxon>Tracheophyta</taxon>
        <taxon>Spermatophyta</taxon>
        <taxon>Magnoliopsida</taxon>
        <taxon>eudicotyledons</taxon>
        <taxon>Gunneridae</taxon>
        <taxon>Pentapetalae</taxon>
        <taxon>rosids</taxon>
        <taxon>fabids</taxon>
        <taxon>Rosales</taxon>
        <taxon>Rosaceae</taxon>
        <taxon>Amygdaloideae</taxon>
        <taxon>Maleae</taxon>
        <taxon>Malus</taxon>
    </lineage>
</organism>
<feature type="region of interest" description="Disordered" evidence="2">
    <location>
        <begin position="258"/>
        <end position="282"/>
    </location>
</feature>
<keyword evidence="5" id="KW-1185">Reference proteome</keyword>
<dbReference type="GO" id="GO:0042910">
    <property type="term" value="F:xenobiotic transmembrane transporter activity"/>
    <property type="evidence" value="ECO:0007669"/>
    <property type="project" value="InterPro"/>
</dbReference>
<reference evidence="4 5" key="1">
    <citation type="journal article" date="2019" name="G3 (Bethesda)">
        <title>Sequencing of a Wild Apple (Malus baccata) Genome Unravels the Differences Between Cultivated and Wild Apple Species Regarding Disease Resistance and Cold Tolerance.</title>
        <authorList>
            <person name="Chen X."/>
        </authorList>
    </citation>
    <scope>NUCLEOTIDE SEQUENCE [LARGE SCALE GENOMIC DNA]</scope>
    <source>
        <strain evidence="5">cv. Shandingzi</strain>
        <tissue evidence="4">Leaves</tissue>
    </source>
</reference>
<dbReference type="STRING" id="106549.A0A540ML00"/>
<feature type="transmembrane region" description="Helical" evidence="3">
    <location>
        <begin position="75"/>
        <end position="103"/>
    </location>
</feature>
<feature type="transmembrane region" description="Helical" evidence="3">
    <location>
        <begin position="165"/>
        <end position="187"/>
    </location>
</feature>
<feature type="transmembrane region" description="Helical" evidence="3">
    <location>
        <begin position="222"/>
        <end position="245"/>
    </location>
</feature>
<evidence type="ECO:0000256" key="3">
    <source>
        <dbReference type="SAM" id="Phobius"/>
    </source>
</evidence>
<evidence type="ECO:0000256" key="2">
    <source>
        <dbReference type="SAM" id="MobiDB-lite"/>
    </source>
</evidence>
<comment type="similarity">
    <text evidence="1">Belongs to the multi antimicrobial extrusion (MATE) (TC 2.A.66.1) family.</text>
</comment>
<keyword evidence="3" id="KW-1133">Transmembrane helix</keyword>
<comment type="caution">
    <text evidence="4">The sequence shown here is derived from an EMBL/GenBank/DDBJ whole genome shotgun (WGS) entry which is preliminary data.</text>
</comment>
<keyword evidence="3" id="KW-0472">Membrane</keyword>
<dbReference type="PANTHER" id="PTHR11206">
    <property type="entry name" value="MULTIDRUG RESISTANCE PROTEIN"/>
    <property type="match status" value="1"/>
</dbReference>
<dbReference type="Proteomes" id="UP000315295">
    <property type="component" value="Unassembled WGS sequence"/>
</dbReference>
<dbReference type="InterPro" id="IPR002528">
    <property type="entry name" value="MATE_fam"/>
</dbReference>
<evidence type="ECO:0000256" key="1">
    <source>
        <dbReference type="ARBA" id="ARBA00010199"/>
    </source>
</evidence>
<evidence type="ECO:0000313" key="5">
    <source>
        <dbReference type="Proteomes" id="UP000315295"/>
    </source>
</evidence>
<gene>
    <name evidence="4" type="ORF">C1H46_014937</name>
</gene>
<dbReference type="Pfam" id="PF01554">
    <property type="entry name" value="MatE"/>
    <property type="match status" value="1"/>
</dbReference>